<comment type="caution">
    <text evidence="1">The sequence shown here is derived from an EMBL/GenBank/DDBJ whole genome shotgun (WGS) entry which is preliminary data.</text>
</comment>
<dbReference type="AlphaFoldDB" id="X7YWD0"/>
<evidence type="ECO:0000313" key="1">
    <source>
        <dbReference type="EMBL" id="EUA11091.1"/>
    </source>
</evidence>
<gene>
    <name evidence="1" type="ORF">I553_3354</name>
</gene>
<dbReference type="EMBL" id="JAOB01000086">
    <property type="protein sequence ID" value="EUA11091.1"/>
    <property type="molecule type" value="Genomic_DNA"/>
</dbReference>
<proteinExistence type="predicted"/>
<protein>
    <submittedName>
        <fullName evidence="1">Short-chain type dehydrogenase/reductase domain protein</fullName>
    </submittedName>
</protein>
<reference evidence="1" key="1">
    <citation type="submission" date="2014-01" db="EMBL/GenBank/DDBJ databases">
        <authorList>
            <person name="Brown-Elliot B."/>
            <person name="Wallace R."/>
            <person name="Lenaerts A."/>
            <person name="Ordway D."/>
            <person name="DeGroote M.A."/>
            <person name="Parker T."/>
            <person name="Sizemore C."/>
            <person name="Tallon L.J."/>
            <person name="Sadzewicz L.K."/>
            <person name="Sengamalay N."/>
            <person name="Fraser C.M."/>
            <person name="Hine E."/>
            <person name="Shefchek K.A."/>
            <person name="Das S.P."/>
            <person name="Tettelin H."/>
        </authorList>
    </citation>
    <scope>NUCLEOTIDE SEQUENCE [LARGE SCALE GENOMIC DNA]</scope>
    <source>
        <strain evidence="1">4042</strain>
    </source>
</reference>
<organism evidence="1">
    <name type="scientific">Mycobacterium xenopi 4042</name>
    <dbReference type="NCBI Taxonomy" id="1299334"/>
    <lineage>
        <taxon>Bacteria</taxon>
        <taxon>Bacillati</taxon>
        <taxon>Actinomycetota</taxon>
        <taxon>Actinomycetes</taxon>
        <taxon>Mycobacteriales</taxon>
        <taxon>Mycobacteriaceae</taxon>
        <taxon>Mycobacterium</taxon>
    </lineage>
</organism>
<sequence length="43" mass="4838">MPWRATRCALFRADVQSDVSGEPVRATRDRRPVVGSFYKKLGG</sequence>
<name>X7YWD0_MYCXE</name>
<accession>X7YWD0</accession>